<accession>B8CMN5</accession>
<dbReference type="PANTHER" id="PTHR31131">
    <property type="entry name" value="CHROMOSOME 1, WHOLE GENOME SHOTGUN SEQUENCE"/>
    <property type="match status" value="1"/>
</dbReference>
<sequence length="155" mass="17464">MPLFHFSIYVKLNSICKTYLNGIEFMARMTLAVHPQLFTIHSLAPDTIVPSSIFQQEIYFIGKTREELSVVVDSTFEIDSLEQEHGWSCLEVLGPLGFSMTGILSSVSGALAEQKISIFAISTFDTDYILVKKETLAEATKALKKKNYQIINHQR</sequence>
<dbReference type="KEGG" id="swp:swp_2693"/>
<organism evidence="2 3">
    <name type="scientific">Shewanella piezotolerans (strain WP3 / JCM 13877)</name>
    <dbReference type="NCBI Taxonomy" id="225849"/>
    <lineage>
        <taxon>Bacteria</taxon>
        <taxon>Pseudomonadati</taxon>
        <taxon>Pseudomonadota</taxon>
        <taxon>Gammaproteobacteria</taxon>
        <taxon>Alteromonadales</taxon>
        <taxon>Shewanellaceae</taxon>
        <taxon>Shewanella</taxon>
    </lineage>
</organism>
<dbReference type="InterPro" id="IPR051719">
    <property type="entry name" value="CASTOR_mTORC1"/>
</dbReference>
<dbReference type="eggNOG" id="COG3603">
    <property type="taxonomic scope" value="Bacteria"/>
</dbReference>
<dbReference type="Proteomes" id="UP000000753">
    <property type="component" value="Chromosome"/>
</dbReference>
<evidence type="ECO:0000259" key="1">
    <source>
        <dbReference type="Pfam" id="PF13840"/>
    </source>
</evidence>
<dbReference type="InterPro" id="IPR045865">
    <property type="entry name" value="ACT-like_dom_sf"/>
</dbReference>
<keyword evidence="3" id="KW-1185">Reference proteome</keyword>
<dbReference type="PIRSF" id="PIRSF008459">
    <property type="entry name" value="UCP008459"/>
    <property type="match status" value="1"/>
</dbReference>
<gene>
    <name evidence="2" type="ordered locus">swp_2693</name>
</gene>
<dbReference type="InterPro" id="IPR016540">
    <property type="entry name" value="UCP008459"/>
</dbReference>
<evidence type="ECO:0000313" key="3">
    <source>
        <dbReference type="Proteomes" id="UP000000753"/>
    </source>
</evidence>
<reference evidence="2 3" key="1">
    <citation type="journal article" date="2008" name="PLoS ONE">
        <title>Environmental adaptation: genomic analysis of the piezotolerant and psychrotolerant deep-sea iron reducing bacterium Shewanella piezotolerans WP3.</title>
        <authorList>
            <person name="Wang F."/>
            <person name="Wang J."/>
            <person name="Jian H."/>
            <person name="Zhang B."/>
            <person name="Li S."/>
            <person name="Wang F."/>
            <person name="Zeng X."/>
            <person name="Gao L."/>
            <person name="Bartlett D.H."/>
            <person name="Yu J."/>
            <person name="Hu S."/>
            <person name="Xiao X."/>
        </authorList>
    </citation>
    <scope>NUCLEOTIDE SEQUENCE [LARGE SCALE GENOMIC DNA]</scope>
    <source>
        <strain evidence="3">WP3 / JCM 13877</strain>
    </source>
</reference>
<dbReference type="EMBL" id="CP000472">
    <property type="protein sequence ID" value="ACJ29425.1"/>
    <property type="molecule type" value="Genomic_DNA"/>
</dbReference>
<dbReference type="HOGENOM" id="CLU_130568_0_0_6"/>
<dbReference type="InterPro" id="IPR027795">
    <property type="entry name" value="CASTOR_ACT_dom"/>
</dbReference>
<dbReference type="AlphaFoldDB" id="B8CMN5"/>
<dbReference type="PANTHER" id="PTHR31131:SF6">
    <property type="entry name" value="CASTOR ACT DOMAIN-CONTAINING PROTEIN"/>
    <property type="match status" value="1"/>
</dbReference>
<dbReference type="Gene3D" id="3.30.2130.10">
    <property type="entry name" value="VC0802-like"/>
    <property type="match status" value="1"/>
</dbReference>
<dbReference type="SUPFAM" id="SSF55021">
    <property type="entry name" value="ACT-like"/>
    <property type="match status" value="2"/>
</dbReference>
<dbReference type="Pfam" id="PF13840">
    <property type="entry name" value="ACT_7"/>
    <property type="match status" value="1"/>
</dbReference>
<evidence type="ECO:0000313" key="2">
    <source>
        <dbReference type="EMBL" id="ACJ29425.1"/>
    </source>
</evidence>
<dbReference type="STRING" id="225849.swp_2693"/>
<protein>
    <recommendedName>
        <fullName evidence="1">CASTOR ACT domain-containing protein</fullName>
    </recommendedName>
</protein>
<proteinExistence type="predicted"/>
<feature type="domain" description="CASTOR ACT" evidence="1">
    <location>
        <begin position="84"/>
        <end position="144"/>
    </location>
</feature>
<name>B8CMN5_SHEPW</name>